<feature type="signal peptide" evidence="1">
    <location>
        <begin position="1"/>
        <end position="16"/>
    </location>
</feature>
<evidence type="ECO:0000256" key="1">
    <source>
        <dbReference type="SAM" id="SignalP"/>
    </source>
</evidence>
<dbReference type="EMBL" id="KZ559575">
    <property type="protein sequence ID" value="PLN78530.1"/>
    <property type="molecule type" value="Genomic_DNA"/>
</dbReference>
<name>A0A2J5HMV9_9EURO</name>
<feature type="chain" id="PRO_5014342084" evidence="1">
    <location>
        <begin position="17"/>
        <end position="100"/>
    </location>
</feature>
<keyword evidence="3" id="KW-1185">Reference proteome</keyword>
<protein>
    <submittedName>
        <fullName evidence="2">Uncharacterized protein</fullName>
    </submittedName>
</protein>
<reference evidence="3" key="1">
    <citation type="submission" date="2017-12" db="EMBL/GenBank/DDBJ databases">
        <authorList>
            <consortium name="DOE Joint Genome Institute"/>
            <person name="Mondo S.J."/>
            <person name="Kjaerbolling I."/>
            <person name="Vesth T.C."/>
            <person name="Frisvad J.C."/>
            <person name="Nybo J.L."/>
            <person name="Theobald S."/>
            <person name="Kuo A."/>
            <person name="Bowyer P."/>
            <person name="Matsuda Y."/>
            <person name="Lyhne E.K."/>
            <person name="Kogle M.E."/>
            <person name="Clum A."/>
            <person name="Lipzen A."/>
            <person name="Salamov A."/>
            <person name="Ngan C.Y."/>
            <person name="Daum C."/>
            <person name="Chiniquy J."/>
            <person name="Barry K."/>
            <person name="LaButti K."/>
            <person name="Haridas S."/>
            <person name="Simmons B.A."/>
            <person name="Magnuson J.K."/>
            <person name="Mortensen U.H."/>
            <person name="Larsen T.O."/>
            <person name="Grigoriev I.V."/>
            <person name="Baker S.E."/>
            <person name="Andersen M.R."/>
            <person name="Nordberg H.P."/>
            <person name="Cantor M.N."/>
            <person name="Hua S.X."/>
        </authorList>
    </citation>
    <scope>NUCLEOTIDE SEQUENCE [LARGE SCALE GENOMIC DNA]</scope>
    <source>
        <strain evidence="3">IBT 19404</strain>
    </source>
</reference>
<organism evidence="2 3">
    <name type="scientific">Aspergillus taichungensis</name>
    <dbReference type="NCBI Taxonomy" id="482145"/>
    <lineage>
        <taxon>Eukaryota</taxon>
        <taxon>Fungi</taxon>
        <taxon>Dikarya</taxon>
        <taxon>Ascomycota</taxon>
        <taxon>Pezizomycotina</taxon>
        <taxon>Eurotiomycetes</taxon>
        <taxon>Eurotiomycetidae</taxon>
        <taxon>Eurotiales</taxon>
        <taxon>Aspergillaceae</taxon>
        <taxon>Aspergillus</taxon>
        <taxon>Aspergillus subgen. Circumdati</taxon>
    </lineage>
</organism>
<sequence length="100" mass="10849">MKSTILLLPLLPLTLAKSTTINMTTEKKTCTPSFDYCADELIKSKGFTESDLKDALKGSDVEDEDLSKILFHCKNPGDVGHPKVCRDGCKGDGEEGSHSC</sequence>
<proteinExistence type="predicted"/>
<keyword evidence="1" id="KW-0732">Signal</keyword>
<dbReference type="OrthoDB" id="4440815at2759"/>
<gene>
    <name evidence="2" type="ORF">BDW42DRAFT_174763</name>
</gene>
<accession>A0A2J5HMV9</accession>
<dbReference type="AlphaFoldDB" id="A0A2J5HMV9"/>
<evidence type="ECO:0000313" key="3">
    <source>
        <dbReference type="Proteomes" id="UP000235023"/>
    </source>
</evidence>
<evidence type="ECO:0000313" key="2">
    <source>
        <dbReference type="EMBL" id="PLN78530.1"/>
    </source>
</evidence>
<dbReference type="Proteomes" id="UP000235023">
    <property type="component" value="Unassembled WGS sequence"/>
</dbReference>